<reference evidence="1 2" key="1">
    <citation type="submission" date="2016-11" db="EMBL/GenBank/DDBJ databases">
        <authorList>
            <person name="Jaros S."/>
            <person name="Januszkiewicz K."/>
            <person name="Wedrychowicz H."/>
        </authorList>
    </citation>
    <scope>NUCLEOTIDE SEQUENCE [LARGE SCALE GENOMIC DNA]</scope>
    <source>
        <strain evidence="1 2">DSM 8605</strain>
    </source>
</reference>
<gene>
    <name evidence="1" type="ORF">SAMN02745207_00864</name>
</gene>
<dbReference type="OrthoDB" id="4457835at2"/>
<dbReference type="EMBL" id="FQXM01000004">
    <property type="protein sequence ID" value="SHH36163.1"/>
    <property type="molecule type" value="Genomic_DNA"/>
</dbReference>
<dbReference type="RefSeq" id="WP_073337200.1">
    <property type="nucleotide sequence ID" value="NZ_FQXM01000004.1"/>
</dbReference>
<dbReference type="Proteomes" id="UP000184447">
    <property type="component" value="Unassembled WGS sequence"/>
</dbReference>
<dbReference type="InterPro" id="IPR010064">
    <property type="entry name" value="HK97-gp10_tail"/>
</dbReference>
<dbReference type="Pfam" id="PF04883">
    <property type="entry name" value="HK97-gp10_like"/>
    <property type="match status" value="1"/>
</dbReference>
<accession>A0A1M5SE13</accession>
<proteinExistence type="predicted"/>
<name>A0A1M5SE13_9CLOT</name>
<keyword evidence="2" id="KW-1185">Reference proteome</keyword>
<evidence type="ECO:0000313" key="2">
    <source>
        <dbReference type="Proteomes" id="UP000184447"/>
    </source>
</evidence>
<evidence type="ECO:0000313" key="1">
    <source>
        <dbReference type="EMBL" id="SHH36163.1"/>
    </source>
</evidence>
<dbReference type="AlphaFoldDB" id="A0A1M5SE13"/>
<organism evidence="1 2">
    <name type="scientific">Clostridium grantii DSM 8605</name>
    <dbReference type="NCBI Taxonomy" id="1121316"/>
    <lineage>
        <taxon>Bacteria</taxon>
        <taxon>Bacillati</taxon>
        <taxon>Bacillota</taxon>
        <taxon>Clostridia</taxon>
        <taxon>Eubacteriales</taxon>
        <taxon>Clostridiaceae</taxon>
        <taxon>Clostridium</taxon>
    </lineage>
</organism>
<protein>
    <submittedName>
        <fullName evidence="1">Phage protein, HK97 gp10 family</fullName>
    </submittedName>
</protein>
<dbReference type="STRING" id="1121316.SAMN02745207_00864"/>
<dbReference type="NCBIfam" id="TIGR01725">
    <property type="entry name" value="phge_HK97_gp10"/>
    <property type="match status" value="1"/>
</dbReference>
<sequence>MTFNNFTDEVLAEIDRRKRQILEEIGSLVVAEAQMRTPVLTGDLRRRETHEVISNDTVRVGSDVEYDAYVEFGTSKQQAQPHWTPAYTENLGTIQEIANKNWGEE</sequence>